<evidence type="ECO:0000313" key="1">
    <source>
        <dbReference type="EMBL" id="SVA28423.1"/>
    </source>
</evidence>
<protein>
    <submittedName>
        <fullName evidence="1">Uncharacterized protein</fullName>
    </submittedName>
</protein>
<reference evidence="1" key="1">
    <citation type="submission" date="2018-05" db="EMBL/GenBank/DDBJ databases">
        <authorList>
            <person name="Lanie J.A."/>
            <person name="Ng W.-L."/>
            <person name="Kazmierczak K.M."/>
            <person name="Andrzejewski T.M."/>
            <person name="Davidsen T.M."/>
            <person name="Wayne K.J."/>
            <person name="Tettelin H."/>
            <person name="Glass J.I."/>
            <person name="Rusch D."/>
            <person name="Podicherti R."/>
            <person name="Tsui H.-C.T."/>
            <person name="Winkler M.E."/>
        </authorList>
    </citation>
    <scope>NUCLEOTIDE SEQUENCE</scope>
</reference>
<dbReference type="EMBL" id="UINC01006583">
    <property type="protein sequence ID" value="SVA28423.1"/>
    <property type="molecule type" value="Genomic_DNA"/>
</dbReference>
<name>A0A381UNM5_9ZZZZ</name>
<gene>
    <name evidence="1" type="ORF">METZ01_LOCUS81277</name>
</gene>
<proteinExistence type="predicted"/>
<organism evidence="1">
    <name type="scientific">marine metagenome</name>
    <dbReference type="NCBI Taxonomy" id="408172"/>
    <lineage>
        <taxon>unclassified sequences</taxon>
        <taxon>metagenomes</taxon>
        <taxon>ecological metagenomes</taxon>
    </lineage>
</organism>
<dbReference type="AlphaFoldDB" id="A0A381UNM5"/>
<accession>A0A381UNM5</accession>
<sequence length="35" mass="3720">MASFNINPDSGKLTPLETYPLGNGPCWVSITELPG</sequence>